<keyword evidence="3" id="KW-1185">Reference proteome</keyword>
<keyword evidence="2" id="KW-0378">Hydrolase</keyword>
<name>A0A0J6CZD8_9BACL</name>
<dbReference type="InterPro" id="IPR029058">
    <property type="entry name" value="AB_hydrolase_fold"/>
</dbReference>
<organism evidence="2 3">
    <name type="scientific">Guptibacillus hwajinpoensis</name>
    <dbReference type="NCBI Taxonomy" id="208199"/>
    <lineage>
        <taxon>Bacteria</taxon>
        <taxon>Bacillati</taxon>
        <taxon>Bacillota</taxon>
        <taxon>Bacilli</taxon>
        <taxon>Bacillales</taxon>
        <taxon>Guptibacillaceae</taxon>
        <taxon>Guptibacillus</taxon>
    </lineage>
</organism>
<evidence type="ECO:0000259" key="1">
    <source>
        <dbReference type="Pfam" id="PF00561"/>
    </source>
</evidence>
<comment type="caution">
    <text evidence="2">The sequence shown here is derived from an EMBL/GenBank/DDBJ whole genome shotgun (WGS) entry which is preliminary data.</text>
</comment>
<gene>
    <name evidence="2" type="ORF">AB986_03995</name>
</gene>
<dbReference type="Proteomes" id="UP000035996">
    <property type="component" value="Unassembled WGS sequence"/>
</dbReference>
<dbReference type="EMBL" id="LELK01000001">
    <property type="protein sequence ID" value="KMM38468.1"/>
    <property type="molecule type" value="Genomic_DNA"/>
</dbReference>
<dbReference type="PRINTS" id="PR00111">
    <property type="entry name" value="ABHYDROLASE"/>
</dbReference>
<dbReference type="GO" id="GO:0016787">
    <property type="term" value="F:hydrolase activity"/>
    <property type="evidence" value="ECO:0007669"/>
    <property type="project" value="UniProtKB-KW"/>
</dbReference>
<proteinExistence type="predicted"/>
<dbReference type="Gene3D" id="3.40.50.1820">
    <property type="entry name" value="alpha/beta hydrolase"/>
    <property type="match status" value="1"/>
</dbReference>
<dbReference type="STRING" id="157733.AB986_03995"/>
<sequence length="249" mass="28338">MGERNLSNGQKINVEGTELYYEYVAMSDSSPTVVFESGYGWALDNWQSIRKEVSTFANVFFYDREGIGKSNNSHKPKHSLQIVENLRNLLKAADIKPPYILVGHSFGGVNVRLYASRYPEEVTGLILIDSVHEDQNNEMVPLFTKEVKNEYLGQFLVESSLNEFEESLEQVRGSKLKNIPLIVLTGGTQPHHTSESFDAWMRFQIDLSYLTKTSKHIVVKEAGHAIHIDRPKPVINAIREMVEMITYKS</sequence>
<feature type="domain" description="AB hydrolase-1" evidence="1">
    <location>
        <begin position="31"/>
        <end position="142"/>
    </location>
</feature>
<evidence type="ECO:0000313" key="3">
    <source>
        <dbReference type="Proteomes" id="UP000035996"/>
    </source>
</evidence>
<dbReference type="InterPro" id="IPR050266">
    <property type="entry name" value="AB_hydrolase_sf"/>
</dbReference>
<dbReference type="PANTHER" id="PTHR43798">
    <property type="entry name" value="MONOACYLGLYCEROL LIPASE"/>
    <property type="match status" value="1"/>
</dbReference>
<evidence type="ECO:0000313" key="2">
    <source>
        <dbReference type="EMBL" id="KMM38468.1"/>
    </source>
</evidence>
<dbReference type="AlphaFoldDB" id="A0A0J6CZD8"/>
<dbReference type="Pfam" id="PF00561">
    <property type="entry name" value="Abhydrolase_1"/>
    <property type="match status" value="1"/>
</dbReference>
<dbReference type="GO" id="GO:0016020">
    <property type="term" value="C:membrane"/>
    <property type="evidence" value="ECO:0007669"/>
    <property type="project" value="TreeGrafter"/>
</dbReference>
<dbReference type="SUPFAM" id="SSF53474">
    <property type="entry name" value="alpha/beta-Hydrolases"/>
    <property type="match status" value="1"/>
</dbReference>
<accession>A0A0J6CZD8</accession>
<dbReference type="PANTHER" id="PTHR43798:SF33">
    <property type="entry name" value="HYDROLASE, PUTATIVE (AFU_ORTHOLOGUE AFUA_2G14860)-RELATED"/>
    <property type="match status" value="1"/>
</dbReference>
<protein>
    <submittedName>
        <fullName evidence="2">2-hydroxy-6-oxononatrienedioate hydrolase</fullName>
    </submittedName>
</protein>
<reference evidence="2" key="1">
    <citation type="submission" date="2015-06" db="EMBL/GenBank/DDBJ databases">
        <authorList>
            <person name="Liu B."/>
            <person name="Wang J."/>
            <person name="Zhu Y."/>
            <person name="Liu G."/>
            <person name="Chen Q."/>
            <person name="Zheng C."/>
            <person name="Che J."/>
            <person name="Ge C."/>
            <person name="Shi H."/>
            <person name="Pan Z."/>
            <person name="Liu X."/>
        </authorList>
    </citation>
    <scope>NUCLEOTIDE SEQUENCE [LARGE SCALE GENOMIC DNA]</scope>
    <source>
        <strain evidence="2">DSM 16346</strain>
    </source>
</reference>
<dbReference type="InterPro" id="IPR000073">
    <property type="entry name" value="AB_hydrolase_1"/>
</dbReference>